<comment type="caution">
    <text evidence="1">The sequence shown here is derived from an EMBL/GenBank/DDBJ whole genome shotgun (WGS) entry which is preliminary data.</text>
</comment>
<evidence type="ECO:0000313" key="1">
    <source>
        <dbReference type="EMBL" id="CAG7721860.1"/>
    </source>
</evidence>
<name>A0A8J2P1B6_9HEXA</name>
<accession>A0A8J2P1B6</accession>
<evidence type="ECO:0000313" key="2">
    <source>
        <dbReference type="Proteomes" id="UP000708208"/>
    </source>
</evidence>
<feature type="non-terminal residue" evidence="1">
    <location>
        <position position="1"/>
    </location>
</feature>
<dbReference type="Proteomes" id="UP000708208">
    <property type="component" value="Unassembled WGS sequence"/>
</dbReference>
<dbReference type="EMBL" id="CAJVCH010083727">
    <property type="protein sequence ID" value="CAG7721860.1"/>
    <property type="molecule type" value="Genomic_DNA"/>
</dbReference>
<reference evidence="1" key="1">
    <citation type="submission" date="2021-06" db="EMBL/GenBank/DDBJ databases">
        <authorList>
            <person name="Hodson N. C."/>
            <person name="Mongue J. A."/>
            <person name="Jaron S. K."/>
        </authorList>
    </citation>
    <scope>NUCLEOTIDE SEQUENCE</scope>
</reference>
<dbReference type="AlphaFoldDB" id="A0A8J2P1B6"/>
<proteinExistence type="predicted"/>
<organism evidence="1 2">
    <name type="scientific">Allacma fusca</name>
    <dbReference type="NCBI Taxonomy" id="39272"/>
    <lineage>
        <taxon>Eukaryota</taxon>
        <taxon>Metazoa</taxon>
        <taxon>Ecdysozoa</taxon>
        <taxon>Arthropoda</taxon>
        <taxon>Hexapoda</taxon>
        <taxon>Collembola</taxon>
        <taxon>Symphypleona</taxon>
        <taxon>Sminthuridae</taxon>
        <taxon>Allacma</taxon>
    </lineage>
</organism>
<dbReference type="OrthoDB" id="7699931at2759"/>
<gene>
    <name evidence="1" type="ORF">AFUS01_LOCUS11047</name>
</gene>
<protein>
    <submittedName>
        <fullName evidence="1">Uncharacterized protein</fullName>
    </submittedName>
</protein>
<keyword evidence="2" id="KW-1185">Reference proteome</keyword>
<sequence length="329" mass="37224">MHFPPLKSVYAIEEPSRSVNQVCFNAFVSPDQLSDTGDVIHDEFWDVSSLSSFDDLPQQHFSDDDSISTDSNEFVPDYSKFESSSSDIPLCDGLQISKLESLQLVSALAKKANLSRSSIDDLLRLLKLHLPTGVKYPKSSYKLQKALKCVPMPSKRYIYCETCERVISNMICEECDKVFEEKQIRTAGNYFIIYDVISQFSLMLNNGIIKQELTTAILKRLSMSVEETQLLYGNKYTDIVGDWNLSATLNTDGVPVFKSSKYSLWPVLMTLNELPYKLRKNMVLLGALWCGTKKINIDMVFSLLVPELNKLQETGVMWTNSVGDIILSK</sequence>